<reference evidence="2 3" key="1">
    <citation type="submission" date="2023-07" db="EMBL/GenBank/DDBJ databases">
        <title>Genomic Encyclopedia of Type Strains, Phase IV (KMG-IV): sequencing the most valuable type-strain genomes for metagenomic binning, comparative biology and taxonomic classification.</title>
        <authorList>
            <person name="Goeker M."/>
        </authorList>
    </citation>
    <scope>NUCLEOTIDE SEQUENCE [LARGE SCALE GENOMIC DNA]</scope>
    <source>
        <strain evidence="2 3">DSM 19619</strain>
    </source>
</reference>
<protein>
    <submittedName>
        <fullName evidence="2">ATP-dependent helicase/nuclease subunit B</fullName>
        <ecNumber evidence="2">3.1.-.-</ecNumber>
        <ecNumber evidence="2">3.6.4.12</ecNumber>
    </submittedName>
</protein>
<dbReference type="GO" id="GO:0016787">
    <property type="term" value="F:hydrolase activity"/>
    <property type="evidence" value="ECO:0007669"/>
    <property type="project" value="UniProtKB-KW"/>
</dbReference>
<dbReference type="InterPro" id="IPR027417">
    <property type="entry name" value="P-loop_NTPase"/>
</dbReference>
<organism evidence="2 3">
    <name type="scientific">Labrys wisconsinensis</name>
    <dbReference type="NCBI Taxonomy" id="425677"/>
    <lineage>
        <taxon>Bacteria</taxon>
        <taxon>Pseudomonadati</taxon>
        <taxon>Pseudomonadota</taxon>
        <taxon>Alphaproteobacteria</taxon>
        <taxon>Hyphomicrobiales</taxon>
        <taxon>Xanthobacteraceae</taxon>
        <taxon>Labrys</taxon>
    </lineage>
</organism>
<dbReference type="EC" id="3.6.4.12" evidence="2"/>
<gene>
    <name evidence="2" type="ORF">QO011_000303</name>
</gene>
<keyword evidence="2" id="KW-0347">Helicase</keyword>
<dbReference type="InterPro" id="IPR014153">
    <property type="entry name" value="Ds_break_AddB"/>
</dbReference>
<feature type="domain" description="PD-(D/E)XK endonuclease-like" evidence="1">
    <location>
        <begin position="755"/>
        <end position="978"/>
    </location>
</feature>
<name>A0ABU0J1I1_9HYPH</name>
<sequence>MARGLNLFTIPPGAPFLATLVDALVDGVLVPGFVPRADPLALASATLFLPTRRSIRALREVFLDRLGGEAVLLPRLMALGEVDEDEAAFEAGAEALGLPEAVGGLERQIALTRLILAWSKGLAGALLPEEGEAEPLLIPSSSGDAAALAVELGRFIDGMTIERVPAAALEILTAEHQGRYDRYWDLTTRFLEIVTAQWPAHVAEQGRLDAAERRNLLLEAEVERFSAAATGPVVVAGSTGSIPATRDLMRAVAANPRGAVVLPGLDQGLDEASWRAITDGEGAPGHPQAGLKALLAAFGVEREAVAPLGRAPRARAERQRILSEALRPAETTHLWAATPGADAAEAGAAFADVTLVEAANEAEEALAVALVLRETLEMPGRRAALITPDRALAARVAAELGRWGIEADDSAGRPLLSTPPGVFARLVLDVALSDFAAVPVLALLKHPFAALGLGRGAVRAATQALEIGALRGPQPPPGIVGLRKALALGEARAGDPHAPAARRALSAADWAAAARLLDALDTALSPLRAALREAGAAPASTLFAAHVAATEAAGAGTPELYAGEAGEALADFFEELLAVPPAALDCPAAEYPGLFAALAAGRTARGGEPRHPAIAIFGLLEARLIPVDRLVLGGLDEGVWPPDMRTDPWLNRPMRAAIGLPAPEKRIGLTAHDFEQAFGAGEVVLTRALKRGGAPTVAARWLQRLAAARPDVHAAIAAGGGRWRDLAGRIDAPRQALPALGAPEPRPPLALRPASLSVTEIETLVRDPYAIYGRHVLGLEPLEEIATAPGAADRGTLVHAAAAEFAALCAGGVPPDAEARLRAIEERLFADFADYPDVQAFWRPRFARIAAFLTKWERSRRGDLAAVHVEASGRLTWDTAGGRVFTLRARADRIEARRDGGWSIVDFKTGQAPTGPQVQVGLAPQLALEAAMLMQGGFAGLPRAELLAGLAIVRLAGDREGGQEKPIQFKDETAEAVALRSLLRLKGLIDRFEDPATPYASRLHPMFQKRFAGDYDHLARVREWSLAGEAEEAE</sequence>
<dbReference type="InterPro" id="IPR038726">
    <property type="entry name" value="PDDEXK_AddAB-type"/>
</dbReference>
<dbReference type="NCBIfam" id="TIGR02786">
    <property type="entry name" value="addB_alphas"/>
    <property type="match status" value="1"/>
</dbReference>
<keyword evidence="2" id="KW-0067">ATP-binding</keyword>
<dbReference type="RefSeq" id="WP_307266737.1">
    <property type="nucleotide sequence ID" value="NZ_JAUSVX010000001.1"/>
</dbReference>
<keyword evidence="2" id="KW-0378">Hydrolase</keyword>
<dbReference type="SUPFAM" id="SSF52540">
    <property type="entry name" value="P-loop containing nucleoside triphosphate hydrolases"/>
    <property type="match status" value="1"/>
</dbReference>
<dbReference type="EMBL" id="JAUSVX010000001">
    <property type="protein sequence ID" value="MDQ0467308.1"/>
    <property type="molecule type" value="Genomic_DNA"/>
</dbReference>
<dbReference type="EC" id="3.1.-.-" evidence="2"/>
<evidence type="ECO:0000313" key="2">
    <source>
        <dbReference type="EMBL" id="MDQ0467308.1"/>
    </source>
</evidence>
<proteinExistence type="predicted"/>
<dbReference type="Proteomes" id="UP001242480">
    <property type="component" value="Unassembled WGS sequence"/>
</dbReference>
<evidence type="ECO:0000259" key="1">
    <source>
        <dbReference type="Pfam" id="PF12705"/>
    </source>
</evidence>
<evidence type="ECO:0000313" key="3">
    <source>
        <dbReference type="Proteomes" id="UP001242480"/>
    </source>
</evidence>
<comment type="caution">
    <text evidence="2">The sequence shown here is derived from an EMBL/GenBank/DDBJ whole genome shotgun (WGS) entry which is preliminary data.</text>
</comment>
<keyword evidence="2" id="KW-0547">Nucleotide-binding</keyword>
<dbReference type="Pfam" id="PF12705">
    <property type="entry name" value="PDDEXK_1"/>
    <property type="match status" value="1"/>
</dbReference>
<dbReference type="GO" id="GO:0003678">
    <property type="term" value="F:DNA helicase activity"/>
    <property type="evidence" value="ECO:0007669"/>
    <property type="project" value="UniProtKB-EC"/>
</dbReference>
<keyword evidence="3" id="KW-1185">Reference proteome</keyword>
<accession>A0ABU0J1I1</accession>